<accession>A0A3N1ZR95</accession>
<dbReference type="GO" id="GO:0009231">
    <property type="term" value="P:riboflavin biosynthetic process"/>
    <property type="evidence" value="ECO:0007669"/>
    <property type="project" value="InterPro"/>
</dbReference>
<dbReference type="PANTHER" id="PTHR38011:SF11">
    <property type="entry name" value="2,5-DIAMINO-6-RIBOSYLAMINO-4(3H)-PYRIMIDINONE 5'-PHOSPHATE REDUCTASE"/>
    <property type="match status" value="1"/>
</dbReference>
<reference evidence="2 3" key="1">
    <citation type="submission" date="2018-11" db="EMBL/GenBank/DDBJ databases">
        <title>Sequencing the genomes of 1000 actinobacteria strains.</title>
        <authorList>
            <person name="Klenk H.-P."/>
        </authorList>
    </citation>
    <scope>NUCLEOTIDE SEQUENCE [LARGE SCALE GENOMIC DNA]</scope>
    <source>
        <strain evidence="2 3">DSM 10546</strain>
    </source>
</reference>
<dbReference type="InterPro" id="IPR002734">
    <property type="entry name" value="RibDG_C"/>
</dbReference>
<dbReference type="Proteomes" id="UP000275749">
    <property type="component" value="Unassembled WGS sequence"/>
</dbReference>
<dbReference type="InterPro" id="IPR050765">
    <property type="entry name" value="Riboflavin_Biosynth_HTPR"/>
</dbReference>
<comment type="caution">
    <text evidence="2">The sequence shown here is derived from an EMBL/GenBank/DDBJ whole genome shotgun (WGS) entry which is preliminary data.</text>
</comment>
<evidence type="ECO:0000313" key="2">
    <source>
        <dbReference type="EMBL" id="ROR53411.1"/>
    </source>
</evidence>
<dbReference type="GO" id="GO:0008703">
    <property type="term" value="F:5-amino-6-(5-phosphoribosylamino)uracil reductase activity"/>
    <property type="evidence" value="ECO:0007669"/>
    <property type="project" value="InterPro"/>
</dbReference>
<organism evidence="2 3">
    <name type="scientific">Luteococcus japonicus</name>
    <dbReference type="NCBI Taxonomy" id="33984"/>
    <lineage>
        <taxon>Bacteria</taxon>
        <taxon>Bacillati</taxon>
        <taxon>Actinomycetota</taxon>
        <taxon>Actinomycetes</taxon>
        <taxon>Propionibacteriales</taxon>
        <taxon>Propionibacteriaceae</taxon>
        <taxon>Luteococcus</taxon>
    </lineage>
</organism>
<evidence type="ECO:0000259" key="1">
    <source>
        <dbReference type="Pfam" id="PF01872"/>
    </source>
</evidence>
<protein>
    <submittedName>
        <fullName evidence="2">Dihydrofolate reductase</fullName>
    </submittedName>
</protein>
<gene>
    <name evidence="2" type="ORF">EDD41_0559</name>
</gene>
<dbReference type="InterPro" id="IPR024072">
    <property type="entry name" value="DHFR-like_dom_sf"/>
</dbReference>
<proteinExistence type="predicted"/>
<dbReference type="RefSeq" id="WP_123574869.1">
    <property type="nucleotide sequence ID" value="NZ_RKHG01000001.1"/>
</dbReference>
<feature type="domain" description="Bacterial bifunctional deaminase-reductase C-terminal" evidence="1">
    <location>
        <begin position="4"/>
        <end position="183"/>
    </location>
</feature>
<dbReference type="Gene3D" id="3.40.430.10">
    <property type="entry name" value="Dihydrofolate Reductase, subunit A"/>
    <property type="match status" value="1"/>
</dbReference>
<dbReference type="SUPFAM" id="SSF53597">
    <property type="entry name" value="Dihydrofolate reductase-like"/>
    <property type="match status" value="1"/>
</dbReference>
<sequence>MRNLVYYVATSIDGFIADADDDFSAFPQDPATLRVLFDRYPETCPAHVRDALGVTASPRRFDAVIMGRRTHQPALDHGLTDGAYPHLNQYVVTRRPLPDSPSVQRVSEDPAQFVADLKRQPGKDIWLCGGGDLAAQLLDLIDELQLKVNPVLLGSGIPLVRGISVPASIRMVQSEQLPGGVLLNTYRKDKRAAPHESLRDHHR</sequence>
<dbReference type="EMBL" id="RKHG01000001">
    <property type="protein sequence ID" value="ROR53411.1"/>
    <property type="molecule type" value="Genomic_DNA"/>
</dbReference>
<dbReference type="AlphaFoldDB" id="A0A3N1ZR95"/>
<name>A0A3N1ZR95_9ACTN</name>
<evidence type="ECO:0000313" key="3">
    <source>
        <dbReference type="Proteomes" id="UP000275749"/>
    </source>
</evidence>
<dbReference type="PANTHER" id="PTHR38011">
    <property type="entry name" value="DIHYDROFOLATE REDUCTASE FAMILY PROTEIN (AFU_ORTHOLOGUE AFUA_8G06820)"/>
    <property type="match status" value="1"/>
</dbReference>
<dbReference type="Pfam" id="PF01872">
    <property type="entry name" value="RibD_C"/>
    <property type="match status" value="1"/>
</dbReference>